<keyword evidence="4" id="KW-0539">Nucleus</keyword>
<dbReference type="InterPro" id="IPR000228">
    <property type="entry name" value="RNA3'_term_phos_cyc"/>
</dbReference>
<dbReference type="AlphaFoldDB" id="A0A8T0D4G2"/>
<accession>A0A8T0D4G2</accession>
<comment type="similarity">
    <text evidence="2">Belongs to the RNA 3'-terminal cyclase family. Type 2 subfamily.</text>
</comment>
<evidence type="ECO:0000256" key="5">
    <source>
        <dbReference type="SAM" id="MobiDB-lite"/>
    </source>
</evidence>
<feature type="domain" description="RNA 3'-terminal phosphate cyclase insert" evidence="7">
    <location>
        <begin position="203"/>
        <end position="301"/>
    </location>
</feature>
<dbReference type="Proteomes" id="UP000699462">
    <property type="component" value="Unassembled WGS sequence"/>
</dbReference>
<evidence type="ECO:0000256" key="3">
    <source>
        <dbReference type="ARBA" id="ARBA00022517"/>
    </source>
</evidence>
<dbReference type="InterPro" id="IPR016443">
    <property type="entry name" value="RNA3'_term_phos_cyc_type_2"/>
</dbReference>
<dbReference type="SUPFAM" id="SSF55205">
    <property type="entry name" value="EPT/RTPC-like"/>
    <property type="match status" value="1"/>
</dbReference>
<evidence type="ECO:0008006" key="10">
    <source>
        <dbReference type="Google" id="ProtNLM"/>
    </source>
</evidence>
<evidence type="ECO:0000313" key="8">
    <source>
        <dbReference type="EMBL" id="KAF8561854.1"/>
    </source>
</evidence>
<dbReference type="Gene3D" id="3.30.360.20">
    <property type="entry name" value="RNA 3'-terminal phosphate cyclase, insert domain"/>
    <property type="match status" value="1"/>
</dbReference>
<dbReference type="InterPro" id="IPR023797">
    <property type="entry name" value="RNA3'_phos_cyclase_dom"/>
</dbReference>
<name>A0A8T0D4G2_9TREM</name>
<dbReference type="InterPro" id="IPR037136">
    <property type="entry name" value="RNA3'_phos_cyclase_dom_sf"/>
</dbReference>
<keyword evidence="3" id="KW-0690">Ribosome biogenesis</keyword>
<dbReference type="GO" id="GO:0005730">
    <property type="term" value="C:nucleolus"/>
    <property type="evidence" value="ECO:0007669"/>
    <property type="project" value="UniProtKB-SubCell"/>
</dbReference>
<dbReference type="InterPro" id="IPR013791">
    <property type="entry name" value="RNA3'-term_phos_cycl_insert"/>
</dbReference>
<sequence length="411" mass="44172">MISCVFRGPGNFRVKLALSLLSTKCVRITHIRNKNEKPGVDDSEVSLLKLIDEISNGTVITINDTGTIVTCKPGILTGGTFAFACNGDRGIGYFLEFLLMVAPFCKNAIDGTLWGVTNSKYDPSLDMIKHAWIPVYRSLIGPNAAAHIRLEVTKRGVAPGGGGEVLFCSKPSSGILPLIKIIPGKVYSLLVIIKRILSNCSLRVRGVAWTCRVSSGYGHKLLTGAKSLLNRFLSDVYITLDHRKDESAGKSPGFGITLWAETKNDVVYSSESMSEPENPDAVPVDAELVGKTAASRLMEQIYQSGCVDSGGQSLALLMMACESGRNASQLAIGTPTSYTISTLQLIRDFLGVTFHFSYQNRSAVVESTSPSDEDHPSASEKPPDKTTSCGQDLLIATCFGAGLQNIGRAIR</sequence>
<dbReference type="InterPro" id="IPR020719">
    <property type="entry name" value="RNA3'_term_phos_cycl-like_CS"/>
</dbReference>
<dbReference type="EMBL" id="JTDF01021418">
    <property type="protein sequence ID" value="KAF8561854.1"/>
    <property type="molecule type" value="Genomic_DNA"/>
</dbReference>
<gene>
    <name evidence="8" type="ORF">P879_10346</name>
</gene>
<feature type="domain" description="RNA 3'-terminal phosphate cyclase" evidence="6">
    <location>
        <begin position="6"/>
        <end position="355"/>
    </location>
</feature>
<feature type="compositionally biased region" description="Basic and acidic residues" evidence="5">
    <location>
        <begin position="372"/>
        <end position="384"/>
    </location>
</feature>
<dbReference type="PROSITE" id="PS01287">
    <property type="entry name" value="RTC"/>
    <property type="match status" value="1"/>
</dbReference>
<keyword evidence="9" id="KW-1185">Reference proteome</keyword>
<comment type="subcellular location">
    <subcellularLocation>
        <location evidence="1">Nucleus</location>
        <location evidence="1">Nucleolus</location>
    </subcellularLocation>
</comment>
<dbReference type="Pfam" id="PF05189">
    <property type="entry name" value="RTC_insert"/>
    <property type="match status" value="1"/>
</dbReference>
<evidence type="ECO:0000313" key="9">
    <source>
        <dbReference type="Proteomes" id="UP000699462"/>
    </source>
</evidence>
<organism evidence="8 9">
    <name type="scientific">Paragonimus westermani</name>
    <dbReference type="NCBI Taxonomy" id="34504"/>
    <lineage>
        <taxon>Eukaryota</taxon>
        <taxon>Metazoa</taxon>
        <taxon>Spiralia</taxon>
        <taxon>Lophotrochozoa</taxon>
        <taxon>Platyhelminthes</taxon>
        <taxon>Trematoda</taxon>
        <taxon>Digenea</taxon>
        <taxon>Plagiorchiida</taxon>
        <taxon>Troglotremata</taxon>
        <taxon>Troglotrematidae</taxon>
        <taxon>Paragonimus</taxon>
    </lineage>
</organism>
<proteinExistence type="inferred from homology"/>
<dbReference type="InterPro" id="IPR013792">
    <property type="entry name" value="RNA3'P_cycl/enolpyr_Trfase_a/b"/>
</dbReference>
<dbReference type="InterPro" id="IPR036553">
    <property type="entry name" value="RPTC_insert"/>
</dbReference>
<evidence type="ECO:0000256" key="4">
    <source>
        <dbReference type="ARBA" id="ARBA00023242"/>
    </source>
</evidence>
<evidence type="ECO:0000259" key="7">
    <source>
        <dbReference type="Pfam" id="PF05189"/>
    </source>
</evidence>
<dbReference type="Pfam" id="PF01137">
    <property type="entry name" value="RTC"/>
    <property type="match status" value="1"/>
</dbReference>
<evidence type="ECO:0000259" key="6">
    <source>
        <dbReference type="Pfam" id="PF01137"/>
    </source>
</evidence>
<dbReference type="GO" id="GO:0004521">
    <property type="term" value="F:RNA endonuclease activity"/>
    <property type="evidence" value="ECO:0007669"/>
    <property type="project" value="TreeGrafter"/>
</dbReference>
<dbReference type="NCBIfam" id="TIGR03400">
    <property type="entry name" value="18S_RNA_Rcl1p"/>
    <property type="match status" value="1"/>
</dbReference>
<evidence type="ECO:0000256" key="2">
    <source>
        <dbReference type="ARBA" id="ARBA00007089"/>
    </source>
</evidence>
<dbReference type="Gene3D" id="3.65.10.20">
    <property type="entry name" value="RNA 3'-terminal phosphate cyclase domain"/>
    <property type="match status" value="1"/>
</dbReference>
<dbReference type="PANTHER" id="PTHR11096">
    <property type="entry name" value="RNA 3' TERMINAL PHOSPHATE CYCLASE"/>
    <property type="match status" value="1"/>
</dbReference>
<reference evidence="8 9" key="1">
    <citation type="submission" date="2019-07" db="EMBL/GenBank/DDBJ databases">
        <title>Annotation for the trematode Paragonimus westermani.</title>
        <authorList>
            <person name="Choi Y.-J."/>
        </authorList>
    </citation>
    <scope>NUCLEOTIDE SEQUENCE [LARGE SCALE GENOMIC DNA]</scope>
    <source>
        <strain evidence="8">180907_Pwestermani</strain>
    </source>
</reference>
<dbReference type="OrthoDB" id="1911237at2759"/>
<dbReference type="PANTHER" id="PTHR11096:SF1">
    <property type="entry name" value="RNA 3'-TERMINAL PHOSPHATE CYCLASE-LIKE PROTEIN"/>
    <property type="match status" value="1"/>
</dbReference>
<evidence type="ECO:0000256" key="1">
    <source>
        <dbReference type="ARBA" id="ARBA00004604"/>
    </source>
</evidence>
<comment type="caution">
    <text evidence="8">The sequence shown here is derived from an EMBL/GenBank/DDBJ whole genome shotgun (WGS) entry which is preliminary data.</text>
</comment>
<protein>
    <recommendedName>
        <fullName evidence="10">RNA 3'-terminal phosphate cyclase-like protein</fullName>
    </recommendedName>
</protein>
<feature type="region of interest" description="Disordered" evidence="5">
    <location>
        <begin position="365"/>
        <end position="387"/>
    </location>
</feature>
<dbReference type="GO" id="GO:0000479">
    <property type="term" value="P:endonucleolytic cleavage of tricistronic rRNA transcript (SSU-rRNA, 5.8S rRNA, LSU-rRNA)"/>
    <property type="evidence" value="ECO:0007669"/>
    <property type="project" value="TreeGrafter"/>
</dbReference>